<protein>
    <submittedName>
        <fullName evidence="2">Uncharacterized protein</fullName>
    </submittedName>
</protein>
<feature type="chain" id="PRO_5016762675" evidence="1">
    <location>
        <begin position="28"/>
        <end position="153"/>
    </location>
</feature>
<name>A0A370WX28_9GAMM</name>
<feature type="signal peptide" evidence="1">
    <location>
        <begin position="1"/>
        <end position="27"/>
    </location>
</feature>
<dbReference type="EMBL" id="QRBF01000009">
    <property type="protein sequence ID" value="RDS80703.1"/>
    <property type="molecule type" value="Genomic_DNA"/>
</dbReference>
<gene>
    <name evidence="2" type="ORF">DWU99_19190</name>
</gene>
<dbReference type="Proteomes" id="UP000255334">
    <property type="component" value="Unassembled WGS sequence"/>
</dbReference>
<dbReference type="OrthoDB" id="6001268at2"/>
<evidence type="ECO:0000256" key="1">
    <source>
        <dbReference type="SAM" id="SignalP"/>
    </source>
</evidence>
<reference evidence="2 3" key="1">
    <citation type="submission" date="2018-07" db="EMBL/GenBank/DDBJ databases">
        <title>Dyella monticola sp. nov. and Dyella psychrodurans sp. nov. isolated from monsoon evergreen broad-leaved forest soil of Dinghu Mountain, China.</title>
        <authorList>
            <person name="Gao Z."/>
            <person name="Qiu L."/>
        </authorList>
    </citation>
    <scope>NUCLEOTIDE SEQUENCE [LARGE SCALE GENOMIC DNA]</scope>
    <source>
        <strain evidence="2 3">4MSK11</strain>
    </source>
</reference>
<dbReference type="AlphaFoldDB" id="A0A370WX28"/>
<proteinExistence type="predicted"/>
<sequence length="153" mass="16018">MLGISSNLLRKTILASLIASGLTTAAAARDAAPVSGLGQSWPNAPDVSTSVHYHVYRFERDGIEYIQVNDLRGNVRAAVAITQGVTFALPIGVDAQNVAIIQNTSPTDFTQVLYHDDSLTVTAEPQSDGSVSVVAISGCDDPAHCILNGIVAQ</sequence>
<accession>A0A370WX28</accession>
<keyword evidence="1" id="KW-0732">Signal</keyword>
<dbReference type="RefSeq" id="WP_115479703.1">
    <property type="nucleotide sequence ID" value="NZ_QRBF01000009.1"/>
</dbReference>
<organism evidence="2 3">
    <name type="scientific">Dyella psychrodurans</name>
    <dbReference type="NCBI Taxonomy" id="1927960"/>
    <lineage>
        <taxon>Bacteria</taxon>
        <taxon>Pseudomonadati</taxon>
        <taxon>Pseudomonadota</taxon>
        <taxon>Gammaproteobacteria</taxon>
        <taxon>Lysobacterales</taxon>
        <taxon>Rhodanobacteraceae</taxon>
        <taxon>Dyella</taxon>
    </lineage>
</organism>
<evidence type="ECO:0000313" key="2">
    <source>
        <dbReference type="EMBL" id="RDS80703.1"/>
    </source>
</evidence>
<keyword evidence="3" id="KW-1185">Reference proteome</keyword>
<comment type="caution">
    <text evidence="2">The sequence shown here is derived from an EMBL/GenBank/DDBJ whole genome shotgun (WGS) entry which is preliminary data.</text>
</comment>
<evidence type="ECO:0000313" key="3">
    <source>
        <dbReference type="Proteomes" id="UP000255334"/>
    </source>
</evidence>